<dbReference type="InterPro" id="IPR020568">
    <property type="entry name" value="Ribosomal_Su5_D2-typ_SF"/>
</dbReference>
<dbReference type="GO" id="GO:0005694">
    <property type="term" value="C:chromosome"/>
    <property type="evidence" value="ECO:0007669"/>
    <property type="project" value="InterPro"/>
</dbReference>
<dbReference type="InterPro" id="IPR005737">
    <property type="entry name" value="TopoIV_B_Gneg"/>
</dbReference>
<comment type="function">
    <text evidence="10">Topoisomerase IV is essential for chromosome segregation. It relaxes supercoiled DNA. Performs the decatenation events required during the replication of a circular DNA molecule.</text>
</comment>
<dbReference type="GO" id="GO:0003677">
    <property type="term" value="F:DNA binding"/>
    <property type="evidence" value="ECO:0007669"/>
    <property type="project" value="UniProtKB-UniRule"/>
</dbReference>
<dbReference type="AlphaFoldDB" id="A0AA95SK82"/>
<dbReference type="InterPro" id="IPR018522">
    <property type="entry name" value="TopoIIA_CS"/>
</dbReference>
<dbReference type="RefSeq" id="WP_285231873.1">
    <property type="nucleotide sequence ID" value="NZ_CP116346.1"/>
</dbReference>
<dbReference type="FunFam" id="3.40.50.670:FF:000001">
    <property type="entry name" value="DNA topoisomerase 2"/>
    <property type="match status" value="1"/>
</dbReference>
<dbReference type="InterPro" id="IPR001241">
    <property type="entry name" value="Topo_IIA"/>
</dbReference>
<dbReference type="InterPro" id="IPR014721">
    <property type="entry name" value="Ribsml_uS5_D2-typ_fold_subgr"/>
</dbReference>
<keyword evidence="7 10" id="KW-0799">Topoisomerase</keyword>
<dbReference type="Pfam" id="PF01751">
    <property type="entry name" value="Toprim"/>
    <property type="match status" value="1"/>
</dbReference>
<keyword evidence="4 10" id="KW-0547">Nucleotide-binding</keyword>
<dbReference type="GO" id="GO:0003918">
    <property type="term" value="F:DNA topoisomerase type II (double strand cut, ATP-hydrolyzing) activity"/>
    <property type="evidence" value="ECO:0007669"/>
    <property type="project" value="UniProtKB-UniRule"/>
</dbReference>
<dbReference type="EMBL" id="CP116346">
    <property type="protein sequence ID" value="WIT10793.1"/>
    <property type="molecule type" value="Genomic_DNA"/>
</dbReference>
<feature type="binding site" evidence="10">
    <location>
        <position position="51"/>
    </location>
    <ligand>
        <name>ATP</name>
        <dbReference type="ChEBI" id="CHEBI:30616"/>
    </ligand>
</feature>
<organism evidence="12 13">
    <name type="scientific">Paucibacter sediminis</name>
    <dbReference type="NCBI Taxonomy" id="3019553"/>
    <lineage>
        <taxon>Bacteria</taxon>
        <taxon>Pseudomonadati</taxon>
        <taxon>Pseudomonadota</taxon>
        <taxon>Betaproteobacteria</taxon>
        <taxon>Burkholderiales</taxon>
        <taxon>Sphaerotilaceae</taxon>
        <taxon>Roseateles</taxon>
    </lineage>
</organism>
<gene>
    <name evidence="10" type="primary">parE</name>
    <name evidence="12" type="ORF">PFX98_18000</name>
</gene>
<evidence type="ECO:0000256" key="3">
    <source>
        <dbReference type="ARBA" id="ARBA00022723"/>
    </source>
</evidence>
<keyword evidence="6" id="KW-0460">Magnesium</keyword>
<evidence type="ECO:0000256" key="5">
    <source>
        <dbReference type="ARBA" id="ARBA00022840"/>
    </source>
</evidence>
<dbReference type="GO" id="GO:0007059">
    <property type="term" value="P:chromosome segregation"/>
    <property type="evidence" value="ECO:0007669"/>
    <property type="project" value="UniProtKB-UniRule"/>
</dbReference>
<evidence type="ECO:0000256" key="9">
    <source>
        <dbReference type="ARBA" id="ARBA00023235"/>
    </source>
</evidence>
<dbReference type="Pfam" id="PF00986">
    <property type="entry name" value="DNA_gyraseB_C"/>
    <property type="match status" value="1"/>
</dbReference>
<dbReference type="InterPro" id="IPR002288">
    <property type="entry name" value="DNA_gyrase_B_C"/>
</dbReference>
<evidence type="ECO:0000256" key="10">
    <source>
        <dbReference type="HAMAP-Rule" id="MF_00938"/>
    </source>
</evidence>
<feature type="site" description="Interaction with DNA" evidence="10">
    <location>
        <position position="647"/>
    </location>
</feature>
<comment type="cofactor">
    <cofactor evidence="2">
        <name>Mg(2+)</name>
        <dbReference type="ChEBI" id="CHEBI:18420"/>
    </cofactor>
</comment>
<dbReference type="SUPFAM" id="SSF54211">
    <property type="entry name" value="Ribosomal protein S5 domain 2-like"/>
    <property type="match status" value="1"/>
</dbReference>
<feature type="domain" description="Toprim" evidence="11">
    <location>
        <begin position="431"/>
        <end position="548"/>
    </location>
</feature>
<proteinExistence type="inferred from homology"/>
<dbReference type="InterPro" id="IPR006171">
    <property type="entry name" value="TOPRIM_dom"/>
</dbReference>
<dbReference type="Gene3D" id="3.40.50.670">
    <property type="match status" value="1"/>
</dbReference>
<reference evidence="12" key="1">
    <citation type="submission" date="2023-01" db="EMBL/GenBank/DDBJ databases">
        <title>Whole genome sequence of Paucibacter sp. S2-9 isolated from pond sediment.</title>
        <authorList>
            <person name="Jung J.Y."/>
        </authorList>
    </citation>
    <scope>NUCLEOTIDE SEQUENCE</scope>
    <source>
        <strain evidence="12">S2-9</strain>
    </source>
</reference>
<dbReference type="PRINTS" id="PR00418">
    <property type="entry name" value="TPI2FAMILY"/>
</dbReference>
<dbReference type="PROSITE" id="PS00177">
    <property type="entry name" value="TOPOISOMERASE_II"/>
    <property type="match status" value="1"/>
</dbReference>
<dbReference type="CDD" id="cd16928">
    <property type="entry name" value="HATPase_GyrB-like"/>
    <property type="match status" value="1"/>
</dbReference>
<feature type="binding site" evidence="10">
    <location>
        <position position="14"/>
    </location>
    <ligand>
        <name>ATP</name>
        <dbReference type="ChEBI" id="CHEBI:30616"/>
    </ligand>
</feature>
<feature type="binding site" evidence="10">
    <location>
        <position position="78"/>
    </location>
    <ligand>
        <name>ATP</name>
        <dbReference type="ChEBI" id="CHEBI:30616"/>
    </ligand>
</feature>
<evidence type="ECO:0000256" key="4">
    <source>
        <dbReference type="ARBA" id="ARBA00022741"/>
    </source>
</evidence>
<dbReference type="SMART" id="SM00387">
    <property type="entry name" value="HATPase_c"/>
    <property type="match status" value="1"/>
</dbReference>
<dbReference type="PRINTS" id="PR01098">
    <property type="entry name" value="TOPISMRASE4B"/>
</dbReference>
<dbReference type="KEGG" id="pais:PFX98_18000"/>
<comment type="catalytic activity">
    <reaction evidence="1 10">
        <text>ATP-dependent breakage, passage and rejoining of double-stranded DNA.</text>
        <dbReference type="EC" id="5.6.2.2"/>
    </reaction>
</comment>
<dbReference type="SUPFAM" id="SSF55874">
    <property type="entry name" value="ATPase domain of HSP90 chaperone/DNA topoisomerase II/histidine kinase"/>
    <property type="match status" value="1"/>
</dbReference>
<protein>
    <recommendedName>
        <fullName evidence="10">DNA topoisomerase 4 subunit B</fullName>
        <ecNumber evidence="10">5.6.2.2</ecNumber>
    </recommendedName>
    <alternativeName>
        <fullName evidence="10">Topoisomerase IV subunit B</fullName>
    </alternativeName>
</protein>
<dbReference type="InterPro" id="IPR013760">
    <property type="entry name" value="Topo_IIA-like_dom_sf"/>
</dbReference>
<dbReference type="Proteomes" id="UP001177769">
    <property type="component" value="Chromosome"/>
</dbReference>
<accession>A0AA95SK82</accession>
<dbReference type="GO" id="GO:0046872">
    <property type="term" value="F:metal ion binding"/>
    <property type="evidence" value="ECO:0007669"/>
    <property type="project" value="UniProtKB-KW"/>
</dbReference>
<keyword evidence="9 10" id="KW-0413">Isomerase</keyword>
<keyword evidence="8 10" id="KW-0238">DNA-binding</keyword>
<dbReference type="Pfam" id="PF00204">
    <property type="entry name" value="DNA_gyraseB"/>
    <property type="match status" value="1"/>
</dbReference>
<dbReference type="Gene3D" id="3.30.230.10">
    <property type="match status" value="1"/>
</dbReference>
<keyword evidence="3" id="KW-0479">Metal-binding</keyword>
<evidence type="ECO:0000256" key="6">
    <source>
        <dbReference type="ARBA" id="ARBA00022842"/>
    </source>
</evidence>
<dbReference type="Gene3D" id="3.30.565.10">
    <property type="entry name" value="Histidine kinase-like ATPase, C-terminal domain"/>
    <property type="match status" value="1"/>
</dbReference>
<evidence type="ECO:0000313" key="12">
    <source>
        <dbReference type="EMBL" id="WIT10793.1"/>
    </source>
</evidence>
<comment type="similarity">
    <text evidence="10">Belongs to the type II topoisomerase family. ParE type 1 subfamily.</text>
</comment>
<evidence type="ECO:0000256" key="2">
    <source>
        <dbReference type="ARBA" id="ARBA00001946"/>
    </source>
</evidence>
<dbReference type="PANTHER" id="PTHR45866:SF4">
    <property type="entry name" value="DNA TOPOISOMERASE 4 SUBUNIT B"/>
    <property type="match status" value="1"/>
</dbReference>
<keyword evidence="5 10" id="KW-0067">ATP-binding</keyword>
<dbReference type="Pfam" id="PF02518">
    <property type="entry name" value="HATPase_c"/>
    <property type="match status" value="1"/>
</dbReference>
<dbReference type="SMART" id="SM00433">
    <property type="entry name" value="TOP2c"/>
    <property type="match status" value="1"/>
</dbReference>
<feature type="site" description="Interaction with DNA" evidence="10">
    <location>
        <position position="465"/>
    </location>
</feature>
<keyword evidence="13" id="KW-1185">Reference proteome</keyword>
<feature type="site" description="Interaction with DNA" evidence="10">
    <location>
        <position position="520"/>
    </location>
</feature>
<evidence type="ECO:0000259" key="11">
    <source>
        <dbReference type="PROSITE" id="PS50880"/>
    </source>
</evidence>
<evidence type="ECO:0000313" key="13">
    <source>
        <dbReference type="Proteomes" id="UP001177769"/>
    </source>
</evidence>
<dbReference type="InterPro" id="IPR013506">
    <property type="entry name" value="Topo_IIA_bsu_dom2"/>
</dbReference>
<feature type="binding site" evidence="10">
    <location>
        <begin position="122"/>
        <end position="128"/>
    </location>
    <ligand>
        <name>ATP</name>
        <dbReference type="ChEBI" id="CHEBI:30616"/>
    </ligand>
</feature>
<dbReference type="CDD" id="cd00822">
    <property type="entry name" value="TopoII_Trans_DNA_gyrase"/>
    <property type="match status" value="1"/>
</dbReference>
<dbReference type="SUPFAM" id="SSF56719">
    <property type="entry name" value="Type II DNA topoisomerase"/>
    <property type="match status" value="1"/>
</dbReference>
<dbReference type="GO" id="GO:0005524">
    <property type="term" value="F:ATP binding"/>
    <property type="evidence" value="ECO:0007669"/>
    <property type="project" value="UniProtKB-UniRule"/>
</dbReference>
<dbReference type="InterPro" id="IPR036890">
    <property type="entry name" value="HATPase_C_sf"/>
</dbReference>
<evidence type="ECO:0000256" key="7">
    <source>
        <dbReference type="ARBA" id="ARBA00023029"/>
    </source>
</evidence>
<comment type="subunit">
    <text evidence="10">Heterotetramer composed of ParC and ParE.</text>
</comment>
<dbReference type="InterPro" id="IPR003594">
    <property type="entry name" value="HATPase_dom"/>
</dbReference>
<dbReference type="PANTHER" id="PTHR45866">
    <property type="entry name" value="DNA GYRASE/TOPOISOMERASE SUBUNIT B"/>
    <property type="match status" value="1"/>
</dbReference>
<dbReference type="InterPro" id="IPR013759">
    <property type="entry name" value="Topo_IIA_B_C"/>
</dbReference>
<sequence>MATKPSASPTPSSYGEASIRVLKGLEPVKQRPGMYTRTDNPLHTIQEVIDNAADEALAGFGKRIDVIQHLDGSISVADDGRGIPFGLHPEEGVPVVEIVFTRLHAGGKFDKGSGGAYSFSGGLHGVGVSVTNALAKRLEVQVWRDKQVASLAFEAGDVVEPVSARAAASGDRKQGTTVRVWPDAKYFESAELPRGELVHLLRSKAVLMPGVIVTLKNEKSGELQTWSYKGGLRDYLMQTLNADPLIPLFEGEQYATSAESENFAEGEGAGWCVAFTEDGAPMRESYVNLIPTVAGGTHESGLKDGLFGAIKGFIEMHSLLPKGVKLMPDDVFSRASFVLSAKVLDPQFQGQTKERLNSRDALRLVSTYVKPGLELWLNQHVEHGKKLAELVIKQAQTRQRASQKVEKRKGSGVAVLPGKLTDCESRDVLHNEVFLVEGDSAGGSAKMGRNKETQAILPLRGKVLNSWEVERDRLFANNEIHDISVAIGVDPHGKNDSPDLSGLRYGKICILSDADVDGSHIQVLLLTLFLRHFPKLIESGNVYVARPPLFRVDAPARGKKPAAKIYALDEGELSATLDKLRKEGARENSWTISRFKGLGEMSAEQLWDTTLNPETRRLMPIAYGDFDLLQTEESFNKLMGKGEAASRRELMELHGDSVEVDV</sequence>
<dbReference type="EC" id="5.6.2.2" evidence="10"/>
<evidence type="ECO:0000256" key="8">
    <source>
        <dbReference type="ARBA" id="ARBA00023125"/>
    </source>
</evidence>
<dbReference type="PROSITE" id="PS50880">
    <property type="entry name" value="TOPRIM"/>
    <property type="match status" value="1"/>
</dbReference>
<feature type="binding site" evidence="10">
    <location>
        <position position="353"/>
    </location>
    <ligand>
        <name>ATP</name>
        <dbReference type="ChEBI" id="CHEBI:30616"/>
    </ligand>
</feature>
<dbReference type="GO" id="GO:0006265">
    <property type="term" value="P:DNA topological change"/>
    <property type="evidence" value="ECO:0007669"/>
    <property type="project" value="UniProtKB-UniRule"/>
</dbReference>
<evidence type="ECO:0000256" key="1">
    <source>
        <dbReference type="ARBA" id="ARBA00000185"/>
    </source>
</evidence>
<name>A0AA95SK82_9BURK</name>
<dbReference type="HAMAP" id="MF_00938">
    <property type="entry name" value="ParE_type1"/>
    <property type="match status" value="1"/>
</dbReference>